<dbReference type="InterPro" id="IPR019787">
    <property type="entry name" value="Znf_PHD-finger"/>
</dbReference>
<feature type="region of interest" description="Disordered" evidence="5">
    <location>
        <begin position="354"/>
        <end position="405"/>
    </location>
</feature>
<dbReference type="SMART" id="SM00184">
    <property type="entry name" value="RING"/>
    <property type="match status" value="1"/>
</dbReference>
<dbReference type="PROSITE" id="PS50089">
    <property type="entry name" value="ZF_RING_2"/>
    <property type="match status" value="1"/>
</dbReference>
<name>A0AA86V9V1_9FABA</name>
<keyword evidence="2 4" id="KW-0863">Zinc-finger</keyword>
<feature type="region of interest" description="Disordered" evidence="5">
    <location>
        <begin position="1"/>
        <end position="20"/>
    </location>
</feature>
<dbReference type="Pfam" id="PF00628">
    <property type="entry name" value="PHD"/>
    <property type="match status" value="1"/>
</dbReference>
<evidence type="ECO:0000259" key="7">
    <source>
        <dbReference type="PROSITE" id="PS50089"/>
    </source>
</evidence>
<dbReference type="GO" id="GO:0008270">
    <property type="term" value="F:zinc ion binding"/>
    <property type="evidence" value="ECO:0007669"/>
    <property type="project" value="UniProtKB-KW"/>
</dbReference>
<dbReference type="PROSITE" id="PS50016">
    <property type="entry name" value="ZF_PHD_2"/>
    <property type="match status" value="1"/>
</dbReference>
<dbReference type="SUPFAM" id="SSF57850">
    <property type="entry name" value="RING/U-box"/>
    <property type="match status" value="1"/>
</dbReference>
<evidence type="ECO:0000256" key="1">
    <source>
        <dbReference type="ARBA" id="ARBA00022723"/>
    </source>
</evidence>
<evidence type="ECO:0000256" key="3">
    <source>
        <dbReference type="ARBA" id="ARBA00022833"/>
    </source>
</evidence>
<dbReference type="SUPFAM" id="SSF57903">
    <property type="entry name" value="FYVE/PHD zinc finger"/>
    <property type="match status" value="1"/>
</dbReference>
<proteinExistence type="predicted"/>
<dbReference type="Proteomes" id="UP001189624">
    <property type="component" value="Chromosome 3"/>
</dbReference>
<feature type="domain" description="PHD-type" evidence="6">
    <location>
        <begin position="208"/>
        <end position="257"/>
    </location>
</feature>
<evidence type="ECO:0000256" key="2">
    <source>
        <dbReference type="ARBA" id="ARBA00022771"/>
    </source>
</evidence>
<feature type="compositionally biased region" description="Polar residues" evidence="5">
    <location>
        <begin position="300"/>
        <end position="310"/>
    </location>
</feature>
<gene>
    <name evidence="8" type="ORF">AYBTSS11_LOCUS11823</name>
</gene>
<accession>A0AA86V9V1</accession>
<organism evidence="8 9">
    <name type="scientific">Sphenostylis stenocarpa</name>
    <dbReference type="NCBI Taxonomy" id="92480"/>
    <lineage>
        <taxon>Eukaryota</taxon>
        <taxon>Viridiplantae</taxon>
        <taxon>Streptophyta</taxon>
        <taxon>Embryophyta</taxon>
        <taxon>Tracheophyta</taxon>
        <taxon>Spermatophyta</taxon>
        <taxon>Magnoliopsida</taxon>
        <taxon>eudicotyledons</taxon>
        <taxon>Gunneridae</taxon>
        <taxon>Pentapetalae</taxon>
        <taxon>rosids</taxon>
        <taxon>fabids</taxon>
        <taxon>Fabales</taxon>
        <taxon>Fabaceae</taxon>
        <taxon>Papilionoideae</taxon>
        <taxon>50 kb inversion clade</taxon>
        <taxon>NPAAA clade</taxon>
        <taxon>indigoferoid/millettioid clade</taxon>
        <taxon>Phaseoleae</taxon>
        <taxon>Sphenostylis</taxon>
    </lineage>
</organism>
<dbReference type="InterPro" id="IPR017907">
    <property type="entry name" value="Znf_RING_CS"/>
</dbReference>
<dbReference type="PROSITE" id="PS00518">
    <property type="entry name" value="ZF_RING_1"/>
    <property type="match status" value="1"/>
</dbReference>
<dbReference type="Gramene" id="rna-AYBTSS11_LOCUS11823">
    <property type="protein sequence ID" value="CAJ1944258.1"/>
    <property type="gene ID" value="gene-AYBTSS11_LOCUS11823"/>
</dbReference>
<dbReference type="PANTHER" id="PTHR47177">
    <property type="entry name" value="F18C1.6 PROTEIN"/>
    <property type="match status" value="1"/>
</dbReference>
<evidence type="ECO:0000313" key="9">
    <source>
        <dbReference type="Proteomes" id="UP001189624"/>
    </source>
</evidence>
<evidence type="ECO:0000313" key="8">
    <source>
        <dbReference type="EMBL" id="CAJ1944258.1"/>
    </source>
</evidence>
<keyword evidence="9" id="KW-1185">Reference proteome</keyword>
<dbReference type="InterPro" id="IPR001965">
    <property type="entry name" value="Znf_PHD"/>
</dbReference>
<sequence>MESPSTSLGSPKKRLRSKVEEDEDEEESVCCGICYAEGGVSVAGEIDCCSHYFCFVCIMEWAKHESRCPICRQRFSNVRRLPMHGVFSSSRDVKVPHRDQESGKFKAVHNKGNCYCLIHRNSLPTTSSCRQLSRVTISRCRALPLPSTLFAVTVICWRRCPAVLLGFGGIYHALLGPETLEESFPFFGYAYHPHGNVAIGLVDSYYAETKCGVCRAGTDEHLLLLCDLCDTASHTYCVGLGYTVPEGDWFCHDCAISRETNANEESDQQNVPEAEPSEPVDIYDIVRETGSRVVIRPRTSPFQQNLSSPSAIPLSDRLSRLKGKSPATGVHDMQRSLQAFRENWNALRSGSLQFHRNANQPRSTVSQKQDSRSFSHGKLDDSHSRASTSLQQSTVQGGPTNKTLNERVFKDAEKAWKMVDRAKRMQLTNQRTSNLPQGVDKPSCSGARNTSITHCNFPSLKDQCCKALDLRNSKKEKECEYSRLVQNLANCPDVKLEEKKQSRARCEDMIHRVRDYTNSEGCCECPFSRKVGTNIQGGVPSREEERNACKLTSADLASTHGKFVNVRSSSRDVVLVNEEKRLARSCEDGSTRKTDDAKTEIQSLVKLNLKLLTRDKKLGFETFKAVARQATHTILAACSSEPQKCSTSSSRSVCNHSDDTPQFQKSTLMPNCCRQCFYAFVNNVVSSTIMEKVGCA</sequence>
<feature type="compositionally biased region" description="Basic and acidic residues" evidence="5">
    <location>
        <begin position="369"/>
        <end position="384"/>
    </location>
</feature>
<dbReference type="SMART" id="SM00249">
    <property type="entry name" value="PHD"/>
    <property type="match status" value="1"/>
</dbReference>
<keyword evidence="3" id="KW-0862">Zinc</keyword>
<evidence type="ECO:0000256" key="5">
    <source>
        <dbReference type="SAM" id="MobiDB-lite"/>
    </source>
</evidence>
<reference evidence="8" key="1">
    <citation type="submission" date="2023-10" db="EMBL/GenBank/DDBJ databases">
        <authorList>
            <person name="Domelevo Entfellner J.-B."/>
        </authorList>
    </citation>
    <scope>NUCLEOTIDE SEQUENCE</scope>
</reference>
<evidence type="ECO:0000256" key="4">
    <source>
        <dbReference type="PROSITE-ProRule" id="PRU00175"/>
    </source>
</evidence>
<dbReference type="Gene3D" id="3.30.40.10">
    <property type="entry name" value="Zinc/RING finger domain, C3HC4 (zinc finger)"/>
    <property type="match status" value="2"/>
</dbReference>
<feature type="compositionally biased region" description="Polar residues" evidence="5">
    <location>
        <begin position="354"/>
        <end position="368"/>
    </location>
</feature>
<dbReference type="PANTHER" id="PTHR47177:SF4">
    <property type="entry name" value="OS06G0283200 PROTEIN"/>
    <property type="match status" value="1"/>
</dbReference>
<dbReference type="InterPro" id="IPR011011">
    <property type="entry name" value="Znf_FYVE_PHD"/>
</dbReference>
<protein>
    <recommendedName>
        <fullName evidence="10">PHD and RING finger domain-containing protein 1</fullName>
    </recommendedName>
</protein>
<feature type="domain" description="RING-type" evidence="7">
    <location>
        <begin position="31"/>
        <end position="72"/>
    </location>
</feature>
<feature type="region of interest" description="Disordered" evidence="5">
    <location>
        <begin position="299"/>
        <end position="329"/>
    </location>
</feature>
<feature type="compositionally biased region" description="Polar residues" evidence="5">
    <location>
        <begin position="385"/>
        <end position="403"/>
    </location>
</feature>
<keyword evidence="1" id="KW-0479">Metal-binding</keyword>
<dbReference type="InterPro" id="IPR001841">
    <property type="entry name" value="Znf_RING"/>
</dbReference>
<evidence type="ECO:0000259" key="6">
    <source>
        <dbReference type="PROSITE" id="PS50016"/>
    </source>
</evidence>
<dbReference type="AlphaFoldDB" id="A0AA86V9V1"/>
<dbReference type="InterPro" id="IPR013083">
    <property type="entry name" value="Znf_RING/FYVE/PHD"/>
</dbReference>
<dbReference type="EMBL" id="OY731400">
    <property type="protein sequence ID" value="CAJ1944258.1"/>
    <property type="molecule type" value="Genomic_DNA"/>
</dbReference>
<evidence type="ECO:0008006" key="10">
    <source>
        <dbReference type="Google" id="ProtNLM"/>
    </source>
</evidence>